<evidence type="ECO:0000313" key="14">
    <source>
        <dbReference type="Proteomes" id="UP000198571"/>
    </source>
</evidence>
<evidence type="ECO:0000256" key="10">
    <source>
        <dbReference type="RuleBase" id="RU003691"/>
    </source>
</evidence>
<feature type="domain" description="FAD/NAD(P)-binding" evidence="12">
    <location>
        <begin position="4"/>
        <end position="322"/>
    </location>
</feature>
<evidence type="ECO:0000256" key="6">
    <source>
        <dbReference type="ARBA" id="ARBA00023157"/>
    </source>
</evidence>
<dbReference type="PANTHER" id="PTHR43014:SF2">
    <property type="entry name" value="MERCURIC REDUCTASE"/>
    <property type="match status" value="1"/>
</dbReference>
<feature type="binding site" evidence="8">
    <location>
        <position position="307"/>
    </location>
    <ligand>
        <name>FAD</name>
        <dbReference type="ChEBI" id="CHEBI:57692"/>
    </ligand>
</feature>
<evidence type="ECO:0000256" key="3">
    <source>
        <dbReference type="ARBA" id="ARBA00022827"/>
    </source>
</evidence>
<feature type="binding site" evidence="8">
    <location>
        <begin position="139"/>
        <end position="141"/>
    </location>
    <ligand>
        <name>FAD</name>
        <dbReference type="ChEBI" id="CHEBI:57692"/>
    </ligand>
</feature>
<dbReference type="InterPro" id="IPR036188">
    <property type="entry name" value="FAD/NAD-bd_sf"/>
</dbReference>
<evidence type="ECO:0000259" key="11">
    <source>
        <dbReference type="Pfam" id="PF02852"/>
    </source>
</evidence>
<dbReference type="PRINTS" id="PR00411">
    <property type="entry name" value="PNDRDTASEI"/>
</dbReference>
<keyword evidence="6" id="KW-1015">Disulfide bond</keyword>
<sequence>MTSYDLIVLGGGAGGLTAAAGASSLGAKVALIEKDEQPGGDCLHFGCVPSKALIKVANDIYKAGRLEEYGFSRSGHVKMDKINERIKHAISSIQEHDSIERFEKMGVDVYTGFGSFVSKNEIAIDQKVTIKGKRIVIATGSRPMVPQIEGLKESGFLTNKTIFNLTKFPSRLAVAGGGPIGVELAQAFARLGSDVTLIEREPRLYGKEDSDAAELAQSLLEKELNLRFNASVKKVEQHNTEKKITLEYKDGSAESIFADHILIATGRVPNSDNLFLEKAGVKTDNRGMIKVNGHMQTNIPTIYAVGDVNGALPFTHVASSEGQLVVQNAVLGLKRKMDYANMPWVIYTDPEVFHLGETEDELKSRQAIYHVYKTPLNEVDRFVADHHTDGFVKILTDRKGYILGAHAVGEGAGDFMQEVVFAKQQKLKIGSLSQVVHPYPNHAAAVQITSNSYWREKLFKGIVPKILKRYISIFR</sequence>
<keyword evidence="4" id="KW-0521">NADP</keyword>
<dbReference type="Gene3D" id="3.30.390.30">
    <property type="match status" value="1"/>
</dbReference>
<dbReference type="InterPro" id="IPR004099">
    <property type="entry name" value="Pyr_nucl-diS_OxRdtase_dimer"/>
</dbReference>
<keyword evidence="8" id="KW-0520">NAD</keyword>
<feature type="binding site" evidence="8">
    <location>
        <position position="199"/>
    </location>
    <ligand>
        <name>NAD(+)</name>
        <dbReference type="ChEBI" id="CHEBI:57540"/>
    </ligand>
</feature>
<evidence type="ECO:0000256" key="7">
    <source>
        <dbReference type="ARBA" id="ARBA00023284"/>
    </source>
</evidence>
<feature type="binding site" evidence="8">
    <location>
        <begin position="176"/>
        <end position="183"/>
    </location>
    <ligand>
        <name>NAD(+)</name>
        <dbReference type="ChEBI" id="CHEBI:57540"/>
    </ligand>
</feature>
<evidence type="ECO:0000256" key="1">
    <source>
        <dbReference type="ARBA" id="ARBA00007532"/>
    </source>
</evidence>
<keyword evidence="14" id="KW-1185">Reference proteome</keyword>
<protein>
    <submittedName>
        <fullName evidence="13">Pyruvate/2-oxoglutarate dehydrogenase complex, dihydrolipoamide dehydrogenase (E3) component</fullName>
    </submittedName>
</protein>
<dbReference type="STRING" id="1601833.SAMN05518684_11461"/>
<evidence type="ECO:0000256" key="2">
    <source>
        <dbReference type="ARBA" id="ARBA00022630"/>
    </source>
</evidence>
<evidence type="ECO:0000256" key="9">
    <source>
        <dbReference type="PIRSR" id="PIRSR000350-4"/>
    </source>
</evidence>
<dbReference type="InterPro" id="IPR023753">
    <property type="entry name" value="FAD/NAD-binding_dom"/>
</dbReference>
<feature type="binding site" evidence="8">
    <location>
        <position position="114"/>
    </location>
    <ligand>
        <name>FAD</name>
        <dbReference type="ChEBI" id="CHEBI:57692"/>
    </ligand>
</feature>
<keyword evidence="5 10" id="KW-0560">Oxidoreductase</keyword>
<reference evidence="14" key="1">
    <citation type="submission" date="2016-10" db="EMBL/GenBank/DDBJ databases">
        <authorList>
            <person name="Varghese N."/>
            <person name="Submissions S."/>
        </authorList>
    </citation>
    <scope>NUCLEOTIDE SEQUENCE [LARGE SCALE GENOMIC DNA]</scope>
    <source>
        <strain evidence="14">S9</strain>
    </source>
</reference>
<dbReference type="Gene3D" id="3.50.50.60">
    <property type="entry name" value="FAD/NAD(P)-binding domain"/>
    <property type="match status" value="2"/>
</dbReference>
<keyword evidence="7 10" id="KW-0676">Redox-active center</keyword>
<keyword evidence="2 10" id="KW-0285">Flavoprotein</keyword>
<dbReference type="Pfam" id="PF07992">
    <property type="entry name" value="Pyr_redox_2"/>
    <property type="match status" value="1"/>
</dbReference>
<dbReference type="PRINTS" id="PR00368">
    <property type="entry name" value="FADPNR"/>
</dbReference>
<dbReference type="PIRSF" id="PIRSF000350">
    <property type="entry name" value="Mercury_reductase_MerA"/>
    <property type="match status" value="1"/>
</dbReference>
<feature type="binding site" evidence="8">
    <location>
        <position position="266"/>
    </location>
    <ligand>
        <name>NAD(+)</name>
        <dbReference type="ChEBI" id="CHEBI:57540"/>
    </ligand>
</feature>
<dbReference type="AlphaFoldDB" id="A0A1H9W4M5"/>
<dbReference type="PROSITE" id="PS00076">
    <property type="entry name" value="PYRIDINE_REDOX_1"/>
    <property type="match status" value="1"/>
</dbReference>
<dbReference type="GO" id="GO:0050660">
    <property type="term" value="F:flavin adenine dinucleotide binding"/>
    <property type="evidence" value="ECO:0007669"/>
    <property type="project" value="TreeGrafter"/>
</dbReference>
<organism evidence="13 14">
    <name type="scientific">Salipaludibacillus aurantiacus</name>
    <dbReference type="NCBI Taxonomy" id="1601833"/>
    <lineage>
        <taxon>Bacteria</taxon>
        <taxon>Bacillati</taxon>
        <taxon>Bacillota</taxon>
        <taxon>Bacilli</taxon>
        <taxon>Bacillales</taxon>
        <taxon>Bacillaceae</taxon>
    </lineage>
</organism>
<dbReference type="InterPro" id="IPR016156">
    <property type="entry name" value="FAD/NAD-linked_Rdtase_dimer_sf"/>
</dbReference>
<keyword evidence="13" id="KW-0670">Pyruvate</keyword>
<evidence type="ECO:0000256" key="4">
    <source>
        <dbReference type="ARBA" id="ARBA00022857"/>
    </source>
</evidence>
<dbReference type="GO" id="GO:0016668">
    <property type="term" value="F:oxidoreductase activity, acting on a sulfur group of donors, NAD(P) as acceptor"/>
    <property type="evidence" value="ECO:0007669"/>
    <property type="project" value="InterPro"/>
</dbReference>
<name>A0A1H9W4M5_9BACI</name>
<feature type="domain" description="Pyridine nucleotide-disulphide oxidoreductase dimerisation" evidence="11">
    <location>
        <begin position="342"/>
        <end position="446"/>
    </location>
</feature>
<accession>A0A1H9W4M5</accession>
<keyword evidence="8" id="KW-0547">Nucleotide-binding</keyword>
<evidence type="ECO:0000313" key="13">
    <source>
        <dbReference type="EMBL" id="SES28711.1"/>
    </source>
</evidence>
<evidence type="ECO:0000256" key="8">
    <source>
        <dbReference type="PIRSR" id="PIRSR000350-3"/>
    </source>
</evidence>
<dbReference type="PANTHER" id="PTHR43014">
    <property type="entry name" value="MERCURIC REDUCTASE"/>
    <property type="match status" value="1"/>
</dbReference>
<dbReference type="GO" id="GO:0003955">
    <property type="term" value="F:NAD(P)H dehydrogenase (quinone) activity"/>
    <property type="evidence" value="ECO:0007669"/>
    <property type="project" value="TreeGrafter"/>
</dbReference>
<feature type="disulfide bond" description="Redox-active" evidence="9">
    <location>
        <begin position="42"/>
        <end position="47"/>
    </location>
</feature>
<feature type="binding site" evidence="8">
    <location>
        <position position="51"/>
    </location>
    <ligand>
        <name>FAD</name>
        <dbReference type="ChEBI" id="CHEBI:57692"/>
    </ligand>
</feature>
<dbReference type="OrthoDB" id="9800167at2"/>
<keyword evidence="3 8" id="KW-0274">FAD</keyword>
<evidence type="ECO:0000256" key="5">
    <source>
        <dbReference type="ARBA" id="ARBA00023002"/>
    </source>
</evidence>
<dbReference type="Proteomes" id="UP000198571">
    <property type="component" value="Unassembled WGS sequence"/>
</dbReference>
<dbReference type="EMBL" id="FOGT01000014">
    <property type="protein sequence ID" value="SES28711.1"/>
    <property type="molecule type" value="Genomic_DNA"/>
</dbReference>
<comment type="similarity">
    <text evidence="1 10">Belongs to the class-I pyridine nucleotide-disulfide oxidoreductase family.</text>
</comment>
<proteinExistence type="inferred from homology"/>
<dbReference type="InterPro" id="IPR012999">
    <property type="entry name" value="Pyr_OxRdtase_I_AS"/>
</dbReference>
<dbReference type="SUPFAM" id="SSF55424">
    <property type="entry name" value="FAD/NAD-linked reductases, dimerisation (C-terminal) domain"/>
    <property type="match status" value="1"/>
</dbReference>
<dbReference type="Pfam" id="PF02852">
    <property type="entry name" value="Pyr_redox_dim"/>
    <property type="match status" value="1"/>
</dbReference>
<dbReference type="RefSeq" id="WP_093054189.1">
    <property type="nucleotide sequence ID" value="NZ_FOGT01000014.1"/>
</dbReference>
<dbReference type="InterPro" id="IPR001100">
    <property type="entry name" value="Pyr_nuc-diS_OxRdtase"/>
</dbReference>
<evidence type="ECO:0000259" key="12">
    <source>
        <dbReference type="Pfam" id="PF07992"/>
    </source>
</evidence>
<gene>
    <name evidence="13" type="ORF">SAMN05518684_11461</name>
</gene>
<comment type="cofactor">
    <cofactor evidence="8">
        <name>FAD</name>
        <dbReference type="ChEBI" id="CHEBI:57692"/>
    </cofactor>
    <text evidence="8">Binds 1 FAD per subunit.</text>
</comment>
<dbReference type="SUPFAM" id="SSF51905">
    <property type="entry name" value="FAD/NAD(P)-binding domain"/>
    <property type="match status" value="1"/>
</dbReference>